<evidence type="ECO:0000256" key="1">
    <source>
        <dbReference type="ARBA" id="ARBA00004141"/>
    </source>
</evidence>
<dbReference type="InterPro" id="IPR033640">
    <property type="entry name" value="FAR_C"/>
</dbReference>
<organism evidence="13 14">
    <name type="scientific">Chrysodeixis includens</name>
    <name type="common">Soybean looper</name>
    <name type="synonym">Pseudoplusia includens</name>
    <dbReference type="NCBI Taxonomy" id="689277"/>
    <lineage>
        <taxon>Eukaryota</taxon>
        <taxon>Metazoa</taxon>
        <taxon>Ecdysozoa</taxon>
        <taxon>Arthropoda</taxon>
        <taxon>Hexapoda</taxon>
        <taxon>Insecta</taxon>
        <taxon>Pterygota</taxon>
        <taxon>Neoptera</taxon>
        <taxon>Endopterygota</taxon>
        <taxon>Lepidoptera</taxon>
        <taxon>Glossata</taxon>
        <taxon>Ditrysia</taxon>
        <taxon>Noctuoidea</taxon>
        <taxon>Noctuidae</taxon>
        <taxon>Plusiinae</taxon>
        <taxon>Chrysodeixis</taxon>
    </lineage>
</organism>
<dbReference type="EMBL" id="LR824033">
    <property type="protein sequence ID" value="CAD0206913.1"/>
    <property type="molecule type" value="Genomic_DNA"/>
</dbReference>
<evidence type="ECO:0000256" key="5">
    <source>
        <dbReference type="ARBA" id="ARBA00022857"/>
    </source>
</evidence>
<evidence type="ECO:0000256" key="2">
    <source>
        <dbReference type="ARBA" id="ARBA00005928"/>
    </source>
</evidence>
<keyword evidence="10" id="KW-0560">Oxidoreductase</keyword>
<accession>A0A9N8KZ66</accession>
<keyword evidence="7 10" id="KW-0443">Lipid metabolism</keyword>
<evidence type="ECO:0000313" key="13">
    <source>
        <dbReference type="EMBL" id="CAD0206913.1"/>
    </source>
</evidence>
<keyword evidence="3 10" id="KW-0444">Lipid biosynthesis</keyword>
<dbReference type="Pfam" id="PF03015">
    <property type="entry name" value="Sterile"/>
    <property type="match status" value="1"/>
</dbReference>
<feature type="domain" description="Thioester reductase (TE)" evidence="12">
    <location>
        <begin position="26"/>
        <end position="294"/>
    </location>
</feature>
<dbReference type="InterPro" id="IPR026055">
    <property type="entry name" value="FAR"/>
</dbReference>
<comment type="subcellular location">
    <subcellularLocation>
        <location evidence="1">Membrane</location>
        <topology evidence="1">Multi-pass membrane protein</topology>
    </subcellularLocation>
</comment>
<keyword evidence="6" id="KW-1133">Transmembrane helix</keyword>
<evidence type="ECO:0000256" key="9">
    <source>
        <dbReference type="ARBA" id="ARBA00052530"/>
    </source>
</evidence>
<evidence type="ECO:0000256" key="4">
    <source>
        <dbReference type="ARBA" id="ARBA00022692"/>
    </source>
</evidence>
<comment type="function">
    <text evidence="10">Catalyzes the reduction of fatty acyl-CoA to fatty alcohols.</text>
</comment>
<dbReference type="CDD" id="cd05236">
    <property type="entry name" value="FAR-N_SDR_e"/>
    <property type="match status" value="1"/>
</dbReference>
<dbReference type="GO" id="GO:0005777">
    <property type="term" value="C:peroxisome"/>
    <property type="evidence" value="ECO:0007669"/>
    <property type="project" value="TreeGrafter"/>
</dbReference>
<dbReference type="EC" id="1.2.1.84" evidence="10"/>
<evidence type="ECO:0000256" key="3">
    <source>
        <dbReference type="ARBA" id="ARBA00022516"/>
    </source>
</evidence>
<dbReference type="GO" id="GO:0035336">
    <property type="term" value="P:long-chain fatty-acyl-CoA metabolic process"/>
    <property type="evidence" value="ECO:0007669"/>
    <property type="project" value="TreeGrafter"/>
</dbReference>
<dbReference type="InterPro" id="IPR036291">
    <property type="entry name" value="NAD(P)-bd_dom_sf"/>
</dbReference>
<evidence type="ECO:0000256" key="6">
    <source>
        <dbReference type="ARBA" id="ARBA00022989"/>
    </source>
</evidence>
<dbReference type="PANTHER" id="PTHR11011:SF116">
    <property type="entry name" value="FATTY ACYL-COA REDUCTASE CG5065-RELATED"/>
    <property type="match status" value="1"/>
</dbReference>
<evidence type="ECO:0000259" key="12">
    <source>
        <dbReference type="Pfam" id="PF07993"/>
    </source>
</evidence>
<evidence type="ECO:0000259" key="11">
    <source>
        <dbReference type="Pfam" id="PF03015"/>
    </source>
</evidence>
<keyword evidence="5 10" id="KW-0521">NADP</keyword>
<dbReference type="SUPFAM" id="SSF51735">
    <property type="entry name" value="NAD(P)-binding Rossmann-fold domains"/>
    <property type="match status" value="1"/>
</dbReference>
<protein>
    <recommendedName>
        <fullName evidence="10">Fatty acyl-CoA reductase</fullName>
        <ecNumber evidence="10">1.2.1.84</ecNumber>
    </recommendedName>
</protein>
<dbReference type="CDD" id="cd09071">
    <property type="entry name" value="FAR_C"/>
    <property type="match status" value="1"/>
</dbReference>
<dbReference type="Pfam" id="PF07993">
    <property type="entry name" value="NAD_binding_4"/>
    <property type="match status" value="1"/>
</dbReference>
<dbReference type="Gene3D" id="3.40.50.720">
    <property type="entry name" value="NAD(P)-binding Rossmann-like Domain"/>
    <property type="match status" value="1"/>
</dbReference>
<reference evidence="13" key="1">
    <citation type="submission" date="2021-12" db="EMBL/GenBank/DDBJ databases">
        <authorList>
            <person name="King R."/>
        </authorList>
    </citation>
    <scope>NUCLEOTIDE SEQUENCE</scope>
</reference>
<sequence>MVPRPVSPGPAESLLPRFYAGRSVLITGATGFMGKVLVERILSTCPDVGRLHLLMRDKRGHSPLKRLAQLKQSQVFDNVRARSPHQLDKLFVLAGDVSKPQLGLDADAISQLREVSVVFHSAATLKFDEPLPVAIEQNVRSVERLLDLCDKLPKMEAFVHVSTAYSNADLSRVEERVYAPPVPLQQAYAVAEALPEELMAKITSQYISPKPNTYTFTKCLAESVVEQHGNTGYPLAVFRPTVVVSALRHPFPGWIENLNGPSGVVVGAGKGLLHVFCCREDARADLLPVDIAIDTLLAVAWEIATDRPTDVRVYNCSTCENPVHWREFETDLRRHLRHHPLDNTFWYPSGFSVQSKYAQKAIEMVLQTTPLHLAEYISKILRIKPRMSFIKINQRLSAMNDVLRFFSIREWHFTTDNVRKLHARLTPQDAAIYNLDPHSINWTEHNRDFVKGTRKYLLQEKDQDIDEAKKHQRMMYFLHNGVLLFTLTLLCRLALRSQHIRTLVFRTLRLLLATLSSVYTRLSPLK</sequence>
<name>A0A9N8KZ66_CHRIL</name>
<dbReference type="PANTHER" id="PTHR11011">
    <property type="entry name" value="MALE STERILITY PROTEIN 2-RELATED"/>
    <property type="match status" value="1"/>
</dbReference>
<dbReference type="InterPro" id="IPR013120">
    <property type="entry name" value="FAR_NAD-bd"/>
</dbReference>
<keyword evidence="8" id="KW-0472">Membrane</keyword>
<keyword evidence="14" id="KW-1185">Reference proteome</keyword>
<comment type="catalytic activity">
    <reaction evidence="9 10">
        <text>a long-chain fatty acyl-CoA + 2 NADPH + 2 H(+) = a long-chain primary fatty alcohol + 2 NADP(+) + CoA</text>
        <dbReference type="Rhea" id="RHEA:52716"/>
        <dbReference type="ChEBI" id="CHEBI:15378"/>
        <dbReference type="ChEBI" id="CHEBI:57287"/>
        <dbReference type="ChEBI" id="CHEBI:57783"/>
        <dbReference type="ChEBI" id="CHEBI:58349"/>
        <dbReference type="ChEBI" id="CHEBI:77396"/>
        <dbReference type="ChEBI" id="CHEBI:83139"/>
        <dbReference type="EC" id="1.2.1.84"/>
    </reaction>
</comment>
<evidence type="ECO:0000313" key="14">
    <source>
        <dbReference type="Proteomes" id="UP001154114"/>
    </source>
</evidence>
<dbReference type="Proteomes" id="UP001154114">
    <property type="component" value="Chromosome 30"/>
</dbReference>
<gene>
    <name evidence="13" type="ORF">CINC_LOCUS9894</name>
</gene>
<dbReference type="GO" id="GO:0016020">
    <property type="term" value="C:membrane"/>
    <property type="evidence" value="ECO:0007669"/>
    <property type="project" value="UniProtKB-SubCell"/>
</dbReference>
<evidence type="ECO:0000256" key="7">
    <source>
        <dbReference type="ARBA" id="ARBA00023098"/>
    </source>
</evidence>
<evidence type="ECO:0000256" key="8">
    <source>
        <dbReference type="ARBA" id="ARBA00023136"/>
    </source>
</evidence>
<dbReference type="FunFam" id="3.40.50.720:FF:000143">
    <property type="entry name" value="Fatty acyl-CoA reductase"/>
    <property type="match status" value="1"/>
</dbReference>
<dbReference type="AlphaFoldDB" id="A0A9N8KZ66"/>
<keyword evidence="4" id="KW-0812">Transmembrane</keyword>
<evidence type="ECO:0000256" key="10">
    <source>
        <dbReference type="RuleBase" id="RU363097"/>
    </source>
</evidence>
<dbReference type="GO" id="GO:0080019">
    <property type="term" value="F:alcohol-forming very long-chain fatty acyl-CoA reductase activity"/>
    <property type="evidence" value="ECO:0007669"/>
    <property type="project" value="InterPro"/>
</dbReference>
<dbReference type="OrthoDB" id="429813at2759"/>
<comment type="similarity">
    <text evidence="2 10">Belongs to the fatty acyl-CoA reductase family.</text>
</comment>
<feature type="domain" description="Fatty acyl-CoA reductase C-terminal" evidence="11">
    <location>
        <begin position="367"/>
        <end position="460"/>
    </location>
</feature>
<dbReference type="GO" id="GO:0102965">
    <property type="term" value="F:alcohol-forming long-chain fatty acyl-CoA reductase activity"/>
    <property type="evidence" value="ECO:0007669"/>
    <property type="project" value="UniProtKB-EC"/>
</dbReference>
<proteinExistence type="inferred from homology"/>